<evidence type="ECO:0000313" key="5">
    <source>
        <dbReference type="EMBL" id="MBK6300132.1"/>
    </source>
</evidence>
<reference evidence="5 6" key="1">
    <citation type="submission" date="2020-10" db="EMBL/GenBank/DDBJ databases">
        <title>Connecting structure to function with the recovery of over 1000 high-quality activated sludge metagenome-assembled genomes encoding full-length rRNA genes using long-read sequencing.</title>
        <authorList>
            <person name="Singleton C.M."/>
            <person name="Petriglieri F."/>
            <person name="Kristensen J.M."/>
            <person name="Kirkegaard R.H."/>
            <person name="Michaelsen T.Y."/>
            <person name="Andersen M.H."/>
            <person name="Karst S.M."/>
            <person name="Dueholm M.S."/>
            <person name="Nielsen P.H."/>
            <person name="Albertsen M."/>
        </authorList>
    </citation>
    <scope>NUCLEOTIDE SEQUENCE [LARGE SCALE GENOMIC DNA]</scope>
    <source>
        <strain evidence="5">AalE_18-Q3-R2-46_BAT3C.188</strain>
    </source>
</reference>
<dbReference type="InterPro" id="IPR001173">
    <property type="entry name" value="Glyco_trans_2-like"/>
</dbReference>
<evidence type="ECO:0000259" key="4">
    <source>
        <dbReference type="Pfam" id="PF00535"/>
    </source>
</evidence>
<evidence type="ECO:0000313" key="6">
    <source>
        <dbReference type="Proteomes" id="UP000718281"/>
    </source>
</evidence>
<dbReference type="AlphaFoldDB" id="A0A934X3L8"/>
<evidence type="ECO:0000256" key="3">
    <source>
        <dbReference type="ARBA" id="ARBA00022679"/>
    </source>
</evidence>
<dbReference type="InterPro" id="IPR029044">
    <property type="entry name" value="Nucleotide-diphossugar_trans"/>
</dbReference>
<keyword evidence="2" id="KW-0328">Glycosyltransferase</keyword>
<dbReference type="PANTHER" id="PTHR43398">
    <property type="entry name" value="DOLICHOL-PHOSPHATE MANNOSYLTRANSFERASE SUBUNIT 1"/>
    <property type="match status" value="1"/>
</dbReference>
<name>A0A934X3L8_9MICO</name>
<dbReference type="GO" id="GO:0004582">
    <property type="term" value="F:dolichyl-phosphate beta-D-mannosyltransferase activity"/>
    <property type="evidence" value="ECO:0007669"/>
    <property type="project" value="InterPro"/>
</dbReference>
<proteinExistence type="inferred from homology"/>
<dbReference type="InterPro" id="IPR039528">
    <property type="entry name" value="DPM1-like"/>
</dbReference>
<dbReference type="FunFam" id="3.90.550.10:FF:000122">
    <property type="entry name" value="Dolichol-phosphate mannosyltransferase subunit 1"/>
    <property type="match status" value="1"/>
</dbReference>
<keyword evidence="3" id="KW-0808">Transferase</keyword>
<comment type="caution">
    <text evidence="5">The sequence shown here is derived from an EMBL/GenBank/DDBJ whole genome shotgun (WGS) entry which is preliminary data.</text>
</comment>
<evidence type="ECO:0000256" key="2">
    <source>
        <dbReference type="ARBA" id="ARBA00022676"/>
    </source>
</evidence>
<dbReference type="Gene3D" id="3.90.550.10">
    <property type="entry name" value="Spore Coat Polysaccharide Biosynthesis Protein SpsA, Chain A"/>
    <property type="match status" value="1"/>
</dbReference>
<dbReference type="EMBL" id="JADIXZ010000003">
    <property type="protein sequence ID" value="MBK6300132.1"/>
    <property type="molecule type" value="Genomic_DNA"/>
</dbReference>
<dbReference type="PANTHER" id="PTHR43398:SF1">
    <property type="entry name" value="DOLICHOL-PHOSPHATE MANNOSYLTRANSFERASE SUBUNIT 1"/>
    <property type="match status" value="1"/>
</dbReference>
<accession>A0A934X3L8</accession>
<dbReference type="GO" id="GO:0009247">
    <property type="term" value="P:glycolipid biosynthetic process"/>
    <property type="evidence" value="ECO:0007669"/>
    <property type="project" value="TreeGrafter"/>
</dbReference>
<comment type="similarity">
    <text evidence="1">Belongs to the glycosyltransferase 2 family.</text>
</comment>
<dbReference type="SUPFAM" id="SSF53448">
    <property type="entry name" value="Nucleotide-diphospho-sugar transferases"/>
    <property type="match status" value="1"/>
</dbReference>
<feature type="domain" description="Glycosyltransferase 2-like" evidence="4">
    <location>
        <begin position="15"/>
        <end position="177"/>
    </location>
</feature>
<protein>
    <submittedName>
        <fullName evidence="5">Polyprenol monophosphomannose synthase</fullName>
    </submittedName>
</protein>
<dbReference type="CDD" id="cd06442">
    <property type="entry name" value="DPM1_like"/>
    <property type="match status" value="1"/>
</dbReference>
<dbReference type="GO" id="GO:0016020">
    <property type="term" value="C:membrane"/>
    <property type="evidence" value="ECO:0007669"/>
    <property type="project" value="GOC"/>
</dbReference>
<dbReference type="Proteomes" id="UP000718281">
    <property type="component" value="Unassembled WGS sequence"/>
</dbReference>
<organism evidence="5 6">
    <name type="scientific">Candidatus Phosphoribacter hodrii</name>
    <dbReference type="NCBI Taxonomy" id="2953743"/>
    <lineage>
        <taxon>Bacteria</taxon>
        <taxon>Bacillati</taxon>
        <taxon>Actinomycetota</taxon>
        <taxon>Actinomycetes</taxon>
        <taxon>Micrococcales</taxon>
        <taxon>Dermatophilaceae</taxon>
        <taxon>Candidatus Phosphoribacter</taxon>
    </lineage>
</organism>
<dbReference type="Pfam" id="PF00535">
    <property type="entry name" value="Glycos_transf_2"/>
    <property type="match status" value="1"/>
</dbReference>
<sequence length="265" mass="28147">MTESSTRGALRRIVVLIPTYNERENLPRIVGRVRAAVPAVDILVLDDNSPDGTGAVADDLAAADAAVHVLHRAGKQGLGAAYKAGFAWAIERGYDAAVEMDADGSHQPEQLPSLLRAAESADLVIGARWIKGGSVVNWPIHRKVLSVGANIYTKVMLGLPVNDATGGYRVYRTSALQTMDLGSVSSAGYGFQVDMTVALVRAGLVAVEVPIEFVEREIGESKMSGNIVSEAFVNVGKQGLAHRAGQLRGAAARLRSPREGRWHSA</sequence>
<gene>
    <name evidence="5" type="ORF">IPF40_03460</name>
</gene>
<evidence type="ECO:0000256" key="1">
    <source>
        <dbReference type="ARBA" id="ARBA00006739"/>
    </source>
</evidence>